<gene>
    <name evidence="8" type="ORF">A1359_20150</name>
</gene>
<feature type="domain" description="Response regulatory" evidence="4">
    <location>
        <begin position="162"/>
        <end position="278"/>
    </location>
</feature>
<dbReference type="Gene3D" id="3.30.70.270">
    <property type="match status" value="1"/>
</dbReference>
<dbReference type="EMBL" id="LUUI01000026">
    <property type="protein sequence ID" value="OAI20911.1"/>
    <property type="molecule type" value="Genomic_DNA"/>
</dbReference>
<dbReference type="FunFam" id="3.20.20.450:FF:000001">
    <property type="entry name" value="Cyclic di-GMP phosphodiesterase yahA"/>
    <property type="match status" value="1"/>
</dbReference>
<evidence type="ECO:0000259" key="4">
    <source>
        <dbReference type="PROSITE" id="PS50110"/>
    </source>
</evidence>
<evidence type="ECO:0000256" key="2">
    <source>
        <dbReference type="ARBA" id="ARBA00022636"/>
    </source>
</evidence>
<dbReference type="Pfam" id="PF00072">
    <property type="entry name" value="Response_reg"/>
    <property type="match status" value="2"/>
</dbReference>
<dbReference type="Gene3D" id="3.30.450.20">
    <property type="entry name" value="PAS domain"/>
    <property type="match status" value="2"/>
</dbReference>
<dbReference type="Pfam" id="PF00563">
    <property type="entry name" value="EAL"/>
    <property type="match status" value="1"/>
</dbReference>
<dbReference type="PANTHER" id="PTHR44757:SF2">
    <property type="entry name" value="BIOFILM ARCHITECTURE MAINTENANCE PROTEIN MBAA"/>
    <property type="match status" value="1"/>
</dbReference>
<organism evidence="8 9">
    <name type="scientific">Methylomonas lenta</name>
    <dbReference type="NCBI Taxonomy" id="980561"/>
    <lineage>
        <taxon>Bacteria</taxon>
        <taxon>Pseudomonadati</taxon>
        <taxon>Pseudomonadota</taxon>
        <taxon>Gammaproteobacteria</taxon>
        <taxon>Methylococcales</taxon>
        <taxon>Methylococcaceae</taxon>
        <taxon>Methylomonas</taxon>
    </lineage>
</organism>
<evidence type="ECO:0000313" key="9">
    <source>
        <dbReference type="Proteomes" id="UP000078476"/>
    </source>
</evidence>
<dbReference type="PROSITE" id="PS50112">
    <property type="entry name" value="PAS"/>
    <property type="match status" value="1"/>
</dbReference>
<dbReference type="InterPro" id="IPR000160">
    <property type="entry name" value="GGDEF_dom"/>
</dbReference>
<name>A0A177NSN8_9GAMM</name>
<dbReference type="SUPFAM" id="SSF55785">
    <property type="entry name" value="PYP-like sensor domain (PAS domain)"/>
    <property type="match status" value="2"/>
</dbReference>
<dbReference type="CDD" id="cd00130">
    <property type="entry name" value="PAS"/>
    <property type="match status" value="1"/>
</dbReference>
<dbReference type="Pfam" id="PF13426">
    <property type="entry name" value="PAS_9"/>
    <property type="match status" value="1"/>
</dbReference>
<keyword evidence="9" id="KW-1185">Reference proteome</keyword>
<dbReference type="CDD" id="cd01948">
    <property type="entry name" value="EAL"/>
    <property type="match status" value="1"/>
</dbReference>
<dbReference type="InterPro" id="IPR000014">
    <property type="entry name" value="PAS"/>
</dbReference>
<evidence type="ECO:0000259" key="7">
    <source>
        <dbReference type="PROSITE" id="PS50887"/>
    </source>
</evidence>
<dbReference type="Gene3D" id="3.40.50.2300">
    <property type="match status" value="2"/>
</dbReference>
<dbReference type="InterPro" id="IPR029787">
    <property type="entry name" value="Nucleotide_cyclase"/>
</dbReference>
<dbReference type="InterPro" id="IPR001789">
    <property type="entry name" value="Sig_transdc_resp-reg_receiver"/>
</dbReference>
<dbReference type="CDD" id="cd19920">
    <property type="entry name" value="REC_PA4781-like"/>
    <property type="match status" value="1"/>
</dbReference>
<dbReference type="SMART" id="SM00091">
    <property type="entry name" value="PAS"/>
    <property type="match status" value="2"/>
</dbReference>
<dbReference type="SUPFAM" id="SSF52172">
    <property type="entry name" value="CheY-like"/>
    <property type="match status" value="2"/>
</dbReference>
<evidence type="ECO:0000256" key="1">
    <source>
        <dbReference type="ARBA" id="ARBA00012282"/>
    </source>
</evidence>
<evidence type="ECO:0000259" key="6">
    <source>
        <dbReference type="PROSITE" id="PS50883"/>
    </source>
</evidence>
<evidence type="ECO:0000259" key="5">
    <source>
        <dbReference type="PROSITE" id="PS50112"/>
    </source>
</evidence>
<feature type="domain" description="GGDEF" evidence="7">
    <location>
        <begin position="578"/>
        <end position="712"/>
    </location>
</feature>
<dbReference type="AlphaFoldDB" id="A0A177NSN8"/>
<dbReference type="InterPro" id="IPR001610">
    <property type="entry name" value="PAC"/>
</dbReference>
<evidence type="ECO:0000256" key="3">
    <source>
        <dbReference type="PROSITE-ProRule" id="PRU00169"/>
    </source>
</evidence>
<feature type="domain" description="PAS" evidence="5">
    <location>
        <begin position="429"/>
        <end position="468"/>
    </location>
</feature>
<dbReference type="InterPro" id="IPR001633">
    <property type="entry name" value="EAL_dom"/>
</dbReference>
<sequence length="980" mass="109215">MQTNSGEAVMHKEKTSAKAKILIVDDVPENLHALMQILNDQYVIIAATDGEKALDLAQRQPLPDLMLLDIKMPGMNGYEVLQRLKANPLTADMPVIFVSALSEAEDEAKGLKMGAADYITKPINPGLLKLRIQTQLELQHFRRKPSHTFQPEGQNSSSKPASILVVDDMPENVHGLVNALSDQYRVLVACEGEKAIEIVQSTSPPDLILLDVLMPNMDGFEVCRRIKATAAGNAIPVLFLSVVDNTIEKVRGFAVGGADFITKPFDIDEVRARLRNHLELSQLHRRLQQTVAQRTSELQKITSRLRATLNAVPDLIIEVDTEGYCCDIHMRQETTLPIAKRNWVGKLVYELLPTEAHQTLLAAFAEVNASGCSTGKQFEWPLSKGSQWFELSVSKTPADALVEPRFLLLIRNVTDLVNTQRRLLLSNMVFENAVEGIMVTDESNRIINVNRAFTETFGYSQDEVEGQQPNLLKSGKHGHDFYQAMWRSLQQENTWQGEIWNRRKNGEIFPEWASLNVVRDAHGNVINYFAVFSDMLQKQAVEELSQLKFYDPLTGLANLPLLSNRIDLALISAQPHQRVVAVIYLNLKHFRAINDSFGFAVGDDVLIATGQRLLEVLPKQATAARLGADTFGAVLPDLNAVEKINLIVEEIQHKLYQPIILADQSVQLSIRMGISVYPGDGTSVTDLMEHADIALSDAKKALETNCYRFYRSEMNMHARAMVKMSAALRNAIDENRLVLHYQPQVNIDSGQIIGAEALIRIKDSKQGLISPADFIPIAEETGLIIPMGEWVLKEACRQAKQWQTIQNGFVVAVNLSPVQLHQPDLPHAVTRALQQSQLAPECLELEFTESAIMNNVEDILRIMRGFKATGLQLSIDDFGTGYSSLSYLKHFPVDKLKIDQSFVQNMLEGDNDAAIVRAIVSLGQALSMTTIAEGVETEEQLIYLRGLACTEMQGYLFSRPLPADEFTKLLSKTQSVSKQA</sequence>
<dbReference type="PROSITE" id="PS50887">
    <property type="entry name" value="GGDEF"/>
    <property type="match status" value="1"/>
</dbReference>
<dbReference type="GO" id="GO:0000160">
    <property type="term" value="P:phosphorelay signal transduction system"/>
    <property type="evidence" value="ECO:0007669"/>
    <property type="project" value="InterPro"/>
</dbReference>
<dbReference type="InterPro" id="IPR043128">
    <property type="entry name" value="Rev_trsase/Diguanyl_cyclase"/>
</dbReference>
<dbReference type="InterPro" id="IPR011006">
    <property type="entry name" value="CheY-like_superfamily"/>
</dbReference>
<reference evidence="8 9" key="1">
    <citation type="submission" date="2016-03" db="EMBL/GenBank/DDBJ databases">
        <authorList>
            <person name="Ploux O."/>
        </authorList>
    </citation>
    <scope>NUCLEOTIDE SEQUENCE [LARGE SCALE GENOMIC DNA]</scope>
    <source>
        <strain evidence="8 9">R-45370</strain>
    </source>
</reference>
<evidence type="ECO:0000313" key="8">
    <source>
        <dbReference type="EMBL" id="OAI20911.1"/>
    </source>
</evidence>
<keyword evidence="2" id="KW-0973">c-di-GMP</keyword>
<dbReference type="NCBIfam" id="TIGR00229">
    <property type="entry name" value="sensory_box"/>
    <property type="match status" value="1"/>
</dbReference>
<proteinExistence type="predicted"/>
<dbReference type="SMART" id="SM00448">
    <property type="entry name" value="REC"/>
    <property type="match status" value="2"/>
</dbReference>
<keyword evidence="3" id="KW-0597">Phosphoprotein</keyword>
<dbReference type="PANTHER" id="PTHR44757">
    <property type="entry name" value="DIGUANYLATE CYCLASE DGCP"/>
    <property type="match status" value="1"/>
</dbReference>
<dbReference type="SMART" id="SM00052">
    <property type="entry name" value="EAL"/>
    <property type="match status" value="1"/>
</dbReference>
<dbReference type="NCBIfam" id="TIGR00254">
    <property type="entry name" value="GGDEF"/>
    <property type="match status" value="1"/>
</dbReference>
<dbReference type="InterPro" id="IPR035919">
    <property type="entry name" value="EAL_sf"/>
</dbReference>
<dbReference type="Pfam" id="PF00990">
    <property type="entry name" value="GGDEF"/>
    <property type="match status" value="1"/>
</dbReference>
<accession>A0A177NSN8</accession>
<dbReference type="Gene3D" id="3.20.20.450">
    <property type="entry name" value="EAL domain"/>
    <property type="match status" value="1"/>
</dbReference>
<dbReference type="SUPFAM" id="SSF55073">
    <property type="entry name" value="Nucleotide cyclase"/>
    <property type="match status" value="1"/>
</dbReference>
<dbReference type="STRING" id="980561.A1359_20150"/>
<dbReference type="GO" id="GO:0071111">
    <property type="term" value="F:cyclic-guanylate-specific phosphodiesterase activity"/>
    <property type="evidence" value="ECO:0007669"/>
    <property type="project" value="UniProtKB-EC"/>
</dbReference>
<dbReference type="SUPFAM" id="SSF141868">
    <property type="entry name" value="EAL domain-like"/>
    <property type="match status" value="1"/>
</dbReference>
<feature type="domain" description="Response regulatory" evidence="4">
    <location>
        <begin position="20"/>
        <end position="136"/>
    </location>
</feature>
<protein>
    <recommendedName>
        <fullName evidence="1">cyclic-guanylate-specific phosphodiesterase</fullName>
        <ecNumber evidence="1">3.1.4.52</ecNumber>
    </recommendedName>
</protein>
<feature type="modified residue" description="4-aspartylphosphate" evidence="3">
    <location>
        <position position="211"/>
    </location>
</feature>
<dbReference type="EC" id="3.1.4.52" evidence="1"/>
<dbReference type="PROSITE" id="PS50110">
    <property type="entry name" value="RESPONSE_REGULATORY"/>
    <property type="match status" value="2"/>
</dbReference>
<dbReference type="InterPro" id="IPR052155">
    <property type="entry name" value="Biofilm_reg_signaling"/>
</dbReference>
<dbReference type="SMART" id="SM00267">
    <property type="entry name" value="GGDEF"/>
    <property type="match status" value="1"/>
</dbReference>
<feature type="modified residue" description="4-aspartylphosphate" evidence="3">
    <location>
        <position position="69"/>
    </location>
</feature>
<dbReference type="OrthoDB" id="9813913at2"/>
<dbReference type="SMART" id="SM00086">
    <property type="entry name" value="PAC"/>
    <property type="match status" value="1"/>
</dbReference>
<dbReference type="PROSITE" id="PS50883">
    <property type="entry name" value="EAL"/>
    <property type="match status" value="1"/>
</dbReference>
<dbReference type="InterPro" id="IPR035965">
    <property type="entry name" value="PAS-like_dom_sf"/>
</dbReference>
<dbReference type="CDD" id="cd01949">
    <property type="entry name" value="GGDEF"/>
    <property type="match status" value="1"/>
</dbReference>
<comment type="caution">
    <text evidence="8">The sequence shown here is derived from an EMBL/GenBank/DDBJ whole genome shotgun (WGS) entry which is preliminary data.</text>
</comment>
<feature type="domain" description="EAL" evidence="6">
    <location>
        <begin position="721"/>
        <end position="974"/>
    </location>
</feature>
<dbReference type="Proteomes" id="UP000078476">
    <property type="component" value="Unassembled WGS sequence"/>
</dbReference>